<accession>A0A9W4TE88</accession>
<dbReference type="Proteomes" id="UP001153678">
    <property type="component" value="Unassembled WGS sequence"/>
</dbReference>
<sequence length="43" mass="4849">MAAVHEIYQMLASSFGQIPNYIGRETPDEYIQKITNIFESAGD</sequence>
<dbReference type="AlphaFoldDB" id="A0A9W4TE88"/>
<name>A0A9W4TE88_9GLOM</name>
<comment type="caution">
    <text evidence="1">The sequence shown here is derived from an EMBL/GenBank/DDBJ whole genome shotgun (WGS) entry which is preliminary data.</text>
</comment>
<feature type="non-terminal residue" evidence="1">
    <location>
        <position position="43"/>
    </location>
</feature>
<proteinExistence type="predicted"/>
<evidence type="ECO:0000313" key="1">
    <source>
        <dbReference type="EMBL" id="CAI2200266.1"/>
    </source>
</evidence>
<dbReference type="EMBL" id="CAMKVN010023857">
    <property type="protein sequence ID" value="CAI2200266.1"/>
    <property type="molecule type" value="Genomic_DNA"/>
</dbReference>
<dbReference type="OrthoDB" id="2441225at2759"/>
<keyword evidence="2" id="KW-1185">Reference proteome</keyword>
<evidence type="ECO:0000313" key="2">
    <source>
        <dbReference type="Proteomes" id="UP001153678"/>
    </source>
</evidence>
<reference evidence="1" key="1">
    <citation type="submission" date="2022-08" db="EMBL/GenBank/DDBJ databases">
        <authorList>
            <person name="Kallberg Y."/>
            <person name="Tangrot J."/>
            <person name="Rosling A."/>
        </authorList>
    </citation>
    <scope>NUCLEOTIDE SEQUENCE</scope>
    <source>
        <strain evidence="1">Wild A</strain>
    </source>
</reference>
<gene>
    <name evidence="1" type="ORF">FWILDA_LOCUS19483</name>
</gene>
<protein>
    <submittedName>
        <fullName evidence="1">2992_t:CDS:1</fullName>
    </submittedName>
</protein>
<organism evidence="1 2">
    <name type="scientific">Funneliformis geosporum</name>
    <dbReference type="NCBI Taxonomy" id="1117311"/>
    <lineage>
        <taxon>Eukaryota</taxon>
        <taxon>Fungi</taxon>
        <taxon>Fungi incertae sedis</taxon>
        <taxon>Mucoromycota</taxon>
        <taxon>Glomeromycotina</taxon>
        <taxon>Glomeromycetes</taxon>
        <taxon>Glomerales</taxon>
        <taxon>Glomeraceae</taxon>
        <taxon>Funneliformis</taxon>
    </lineage>
</organism>